<protein>
    <submittedName>
        <fullName evidence="5">Hyaluronan synthase 3</fullName>
    </submittedName>
</protein>
<keyword evidence="4" id="KW-0812">Transmembrane</keyword>
<dbReference type="Ensembl" id="ENSCMMT00000012926.1">
    <property type="protein sequence ID" value="ENSCMMP00000011756.1"/>
    <property type="gene ID" value="ENSCMMG00000007458.1"/>
</dbReference>
<evidence type="ECO:0000313" key="5">
    <source>
        <dbReference type="Ensembl" id="ENSCMMP00000011756.1"/>
    </source>
</evidence>
<dbReference type="SUPFAM" id="SSF53448">
    <property type="entry name" value="Nucleotide-diphospho-sugar transferases"/>
    <property type="match status" value="1"/>
</dbReference>
<feature type="region of interest" description="Disordered" evidence="3">
    <location>
        <begin position="287"/>
        <end position="309"/>
    </location>
</feature>
<feature type="region of interest" description="Disordered" evidence="3">
    <location>
        <begin position="612"/>
        <end position="634"/>
    </location>
</feature>
<dbReference type="Proteomes" id="UP000694556">
    <property type="component" value="Unassembled WGS sequence"/>
</dbReference>
<proteinExistence type="predicted"/>
<comment type="subcellular location">
    <subcellularLocation>
        <location evidence="1">Membrane</location>
    </subcellularLocation>
</comment>
<feature type="transmembrane region" description="Helical" evidence="4">
    <location>
        <begin position="77"/>
        <end position="100"/>
    </location>
</feature>
<evidence type="ECO:0000256" key="3">
    <source>
        <dbReference type="SAM" id="MobiDB-lite"/>
    </source>
</evidence>
<dbReference type="GO" id="GO:0085029">
    <property type="term" value="P:extracellular matrix assembly"/>
    <property type="evidence" value="ECO:0007669"/>
    <property type="project" value="TreeGrafter"/>
</dbReference>
<name>A0A8C3BWC1_CAIMO</name>
<keyword evidence="6" id="KW-1185">Reference proteome</keyword>
<keyword evidence="4" id="KW-1133">Transmembrane helix</keyword>
<evidence type="ECO:0000313" key="6">
    <source>
        <dbReference type="Proteomes" id="UP000694556"/>
    </source>
</evidence>
<organism evidence="5 6">
    <name type="scientific">Cairina moschata</name>
    <name type="common">Muscovy duck</name>
    <dbReference type="NCBI Taxonomy" id="8855"/>
    <lineage>
        <taxon>Eukaryota</taxon>
        <taxon>Metazoa</taxon>
        <taxon>Chordata</taxon>
        <taxon>Craniata</taxon>
        <taxon>Vertebrata</taxon>
        <taxon>Euteleostomi</taxon>
        <taxon>Archelosauria</taxon>
        <taxon>Archosauria</taxon>
        <taxon>Dinosauria</taxon>
        <taxon>Saurischia</taxon>
        <taxon>Theropoda</taxon>
        <taxon>Coelurosauria</taxon>
        <taxon>Aves</taxon>
        <taxon>Neognathae</taxon>
        <taxon>Galloanserae</taxon>
        <taxon>Anseriformes</taxon>
        <taxon>Anatidae</taxon>
        <taxon>Anatinae</taxon>
        <taxon>Cairina</taxon>
    </lineage>
</organism>
<dbReference type="GO" id="GO:0005886">
    <property type="term" value="C:plasma membrane"/>
    <property type="evidence" value="ECO:0007669"/>
    <property type="project" value="TreeGrafter"/>
</dbReference>
<feature type="transmembrane region" description="Helical" evidence="4">
    <location>
        <begin position="43"/>
        <end position="65"/>
    </location>
</feature>
<sequence length="750" mass="80043">MGLVWGGRQPGLPRVPAFPCPPRWWPCPDCPHPAQMPVSLSTALRVVGTSLFALAVLGGILAAYVTGYQFIHTEKHYLSFGLYGAILGLHLFIQSLFAFLEHRRMRGEGRPVRLGRSVALCIAAYQEDPDYLKKCLRSVKRIAFPDLKVVMVVDGNGPDDTYMLDIFHDVMGSERAGSYVWRSNFHEWGEGETEAGLREGLARVQALVRGTTYSCILQKWGGKREVMYTAFRALGDSVDYIQVCDSDTVLDPACTAEMLRILEADPRVGGVGGDVQVARAGRAARGAWGHREAGAGPGGAGADAVPSPDPEQVRLVDLLPEQRAVLDGLQRGARLPVLLRLRAVHQRAPGHVPQRPAAAVPGGLVPPDLPGQQVQLRGRPAPHEPRAQPGLPDQVHGPLQVPDGDAHPLPALAQPADPLEQVLLPRVALQRALVPQAPPLDDLRVGGHRLLPLLPHRHRHPALLPRPHLEHPPLPADGAAGGHHQGHLRLLPAGQRRDDLRVPVLPALHVQPAARQDVRHRHHQQVGLGHVGAPHHRGQLRGAAAGVGVGGRAAGRAGLHRLQPGPAQRDRGGLPRLGSHPLRLLLGGPAHALPGHRRPALRQAAGAVRAGLRRGVSGGTGDGDTATVPSRPRGQPEAAFVIKSCLFFSFFSLFWFDFFSVRLSLVGAGGQGAAAPGLPGAVLGTALVLQGQCQPPLCHAERLGAAGAPLAGLPPPRRGRRPSVLSPGTPRSSPRCYGERTPRVRPGAEL</sequence>
<dbReference type="PANTHER" id="PTHR22913:SF6">
    <property type="entry name" value="HYALURONAN SYNTHASE 3"/>
    <property type="match status" value="1"/>
</dbReference>
<dbReference type="Gene3D" id="3.90.550.10">
    <property type="entry name" value="Spore Coat Polysaccharide Biosynthesis Protein SpsA, Chain A"/>
    <property type="match status" value="1"/>
</dbReference>
<evidence type="ECO:0000256" key="2">
    <source>
        <dbReference type="ARBA" id="ARBA00023136"/>
    </source>
</evidence>
<dbReference type="InterPro" id="IPR029044">
    <property type="entry name" value="Nucleotide-diphossugar_trans"/>
</dbReference>
<feature type="region of interest" description="Disordered" evidence="3">
    <location>
        <begin position="708"/>
        <end position="750"/>
    </location>
</feature>
<reference evidence="5" key="2">
    <citation type="submission" date="2025-09" db="UniProtKB">
        <authorList>
            <consortium name="Ensembl"/>
        </authorList>
    </citation>
    <scope>IDENTIFICATION</scope>
</reference>
<evidence type="ECO:0000256" key="1">
    <source>
        <dbReference type="ARBA" id="ARBA00004370"/>
    </source>
</evidence>
<feature type="compositionally biased region" description="Basic and acidic residues" evidence="3">
    <location>
        <begin position="737"/>
        <end position="750"/>
    </location>
</feature>
<feature type="region of interest" description="Disordered" evidence="3">
    <location>
        <begin position="558"/>
        <end position="579"/>
    </location>
</feature>
<feature type="region of interest" description="Disordered" evidence="3">
    <location>
        <begin position="348"/>
        <end position="407"/>
    </location>
</feature>
<feature type="compositionally biased region" description="Low complexity" evidence="3">
    <location>
        <begin position="356"/>
        <end position="366"/>
    </location>
</feature>
<keyword evidence="2 4" id="KW-0472">Membrane</keyword>
<evidence type="ECO:0000256" key="4">
    <source>
        <dbReference type="SAM" id="Phobius"/>
    </source>
</evidence>
<dbReference type="PANTHER" id="PTHR22913">
    <property type="entry name" value="HYALURONAN SYNTHASE"/>
    <property type="match status" value="1"/>
</dbReference>
<dbReference type="GO" id="GO:0050501">
    <property type="term" value="F:hyaluronan synthase activity"/>
    <property type="evidence" value="ECO:0007669"/>
    <property type="project" value="TreeGrafter"/>
</dbReference>
<dbReference type="AlphaFoldDB" id="A0A8C3BWC1"/>
<dbReference type="GO" id="GO:0030213">
    <property type="term" value="P:hyaluronan biosynthetic process"/>
    <property type="evidence" value="ECO:0007669"/>
    <property type="project" value="TreeGrafter"/>
</dbReference>
<reference evidence="5" key="1">
    <citation type="submission" date="2025-08" db="UniProtKB">
        <authorList>
            <consortium name="Ensembl"/>
        </authorList>
    </citation>
    <scope>IDENTIFICATION</scope>
</reference>
<accession>A0A8C3BWC1</accession>